<dbReference type="Proteomes" id="UP000824204">
    <property type="component" value="Unassembled WGS sequence"/>
</dbReference>
<proteinExistence type="predicted"/>
<organism evidence="3 4">
    <name type="scientific">Candidatus Borkfalkia faecipullorum</name>
    <dbReference type="NCBI Taxonomy" id="2838510"/>
    <lineage>
        <taxon>Bacteria</taxon>
        <taxon>Bacillati</taxon>
        <taxon>Bacillota</taxon>
        <taxon>Clostridia</taxon>
        <taxon>Christensenellales</taxon>
        <taxon>Christensenellaceae</taxon>
        <taxon>Candidatus Borkfalkia</taxon>
    </lineage>
</organism>
<keyword evidence="2" id="KW-0472">Membrane</keyword>
<evidence type="ECO:0000256" key="2">
    <source>
        <dbReference type="SAM" id="Phobius"/>
    </source>
</evidence>
<name>A0A9D1V7A5_9FIRM</name>
<dbReference type="AlphaFoldDB" id="A0A9D1V7A5"/>
<feature type="transmembrane region" description="Helical" evidence="2">
    <location>
        <begin position="84"/>
        <end position="102"/>
    </location>
</feature>
<evidence type="ECO:0000256" key="1">
    <source>
        <dbReference type="SAM" id="MobiDB-lite"/>
    </source>
</evidence>
<feature type="region of interest" description="Disordered" evidence="1">
    <location>
        <begin position="170"/>
        <end position="189"/>
    </location>
</feature>
<protein>
    <submittedName>
        <fullName evidence="3">Uncharacterized protein</fullName>
    </submittedName>
</protein>
<reference evidence="3" key="2">
    <citation type="submission" date="2021-04" db="EMBL/GenBank/DDBJ databases">
        <authorList>
            <person name="Gilroy R."/>
        </authorList>
    </citation>
    <scope>NUCLEOTIDE SEQUENCE</scope>
    <source>
        <strain evidence="3">811</strain>
    </source>
</reference>
<gene>
    <name evidence="3" type="ORF">H9741_03475</name>
</gene>
<sequence length="189" mass="21513">MGLKQKIKKSKFTLSFIGFAGYALYTAYAVYYYLSAGTALGIALLCLIAVAFSLSVALVFISYRVNLMDKPRPALLRFMKMAKYAVQLLCSLTSLGMILTAVQSFNAFSLIMALISIPFLLWSIFVNLVAEFIDRKLKKWFGKRVYVRVPPKDEEGNPIDVEDAIGQVDGAQKLRQQRERKERMKNRYR</sequence>
<comment type="caution">
    <text evidence="3">The sequence shown here is derived from an EMBL/GenBank/DDBJ whole genome shotgun (WGS) entry which is preliminary data.</text>
</comment>
<keyword evidence="2" id="KW-0812">Transmembrane</keyword>
<feature type="transmembrane region" description="Helical" evidence="2">
    <location>
        <begin position="108"/>
        <end position="130"/>
    </location>
</feature>
<keyword evidence="2" id="KW-1133">Transmembrane helix</keyword>
<feature type="transmembrane region" description="Helical" evidence="2">
    <location>
        <begin position="40"/>
        <end position="63"/>
    </location>
</feature>
<feature type="transmembrane region" description="Helical" evidence="2">
    <location>
        <begin position="12"/>
        <end position="34"/>
    </location>
</feature>
<reference evidence="3" key="1">
    <citation type="journal article" date="2021" name="PeerJ">
        <title>Extensive microbial diversity within the chicken gut microbiome revealed by metagenomics and culture.</title>
        <authorList>
            <person name="Gilroy R."/>
            <person name="Ravi A."/>
            <person name="Getino M."/>
            <person name="Pursley I."/>
            <person name="Horton D.L."/>
            <person name="Alikhan N.F."/>
            <person name="Baker D."/>
            <person name="Gharbi K."/>
            <person name="Hall N."/>
            <person name="Watson M."/>
            <person name="Adriaenssens E.M."/>
            <person name="Foster-Nyarko E."/>
            <person name="Jarju S."/>
            <person name="Secka A."/>
            <person name="Antonio M."/>
            <person name="Oren A."/>
            <person name="Chaudhuri R.R."/>
            <person name="La Ragione R."/>
            <person name="Hildebrand F."/>
            <person name="Pallen M.J."/>
        </authorList>
    </citation>
    <scope>NUCLEOTIDE SEQUENCE</scope>
    <source>
        <strain evidence="3">811</strain>
    </source>
</reference>
<accession>A0A9D1V7A5</accession>
<evidence type="ECO:0000313" key="3">
    <source>
        <dbReference type="EMBL" id="HIX07507.1"/>
    </source>
</evidence>
<dbReference type="EMBL" id="DXFX01000045">
    <property type="protein sequence ID" value="HIX07507.1"/>
    <property type="molecule type" value="Genomic_DNA"/>
</dbReference>
<evidence type="ECO:0000313" key="4">
    <source>
        <dbReference type="Proteomes" id="UP000824204"/>
    </source>
</evidence>